<accession>A0A433DIT3</accession>
<comment type="similarity">
    <text evidence="4">Belongs to the vezatin family.</text>
</comment>
<evidence type="ECO:0000256" key="10">
    <source>
        <dbReference type="ARBA" id="ARBA00023054"/>
    </source>
</evidence>
<evidence type="ECO:0000256" key="5">
    <source>
        <dbReference type="ARBA" id="ARBA00018125"/>
    </source>
</evidence>
<feature type="domain" description="Myosin-binding" evidence="15">
    <location>
        <begin position="220"/>
        <end position="478"/>
    </location>
</feature>
<feature type="region of interest" description="Disordered" evidence="13">
    <location>
        <begin position="526"/>
        <end position="552"/>
    </location>
</feature>
<keyword evidence="17" id="KW-1185">Reference proteome</keyword>
<evidence type="ECO:0000256" key="13">
    <source>
        <dbReference type="SAM" id="MobiDB-lite"/>
    </source>
</evidence>
<keyword evidence="6" id="KW-1003">Cell membrane</keyword>
<evidence type="ECO:0000256" key="12">
    <source>
        <dbReference type="ARBA" id="ARBA00023242"/>
    </source>
</evidence>
<comment type="subcellular location">
    <subcellularLocation>
        <location evidence="2">Cell junction</location>
        <location evidence="2">Adherens junction</location>
    </subcellularLocation>
    <subcellularLocation>
        <location evidence="3">Cell membrane</location>
        <topology evidence="3">Multi-pass membrane protein</topology>
    </subcellularLocation>
    <subcellularLocation>
        <location evidence="1">Nucleus</location>
    </subcellularLocation>
</comment>
<gene>
    <name evidence="16" type="ORF">BC936DRAFT_137717</name>
</gene>
<dbReference type="InterPro" id="IPR026859">
    <property type="entry name" value="Myosin-bd"/>
</dbReference>
<dbReference type="PANTHER" id="PTHR15989">
    <property type="entry name" value="VEZATIN"/>
    <property type="match status" value="1"/>
</dbReference>
<sequence>TTQPLVRPSHIQRERSWRNSSYTRTPPSLNTLNVSFTCPFHLALWTMSSFSYFISLCSPDHGTTIAIESDEVLVKQPDLQPKDASSTHALALECLSQLKTRSLTYMKDFFEISVSYREELAFEEEFRYLIATSSLLNDSMNLSAHNRKASVVSMADDERTPSLKRARIAGMSLAVIASATLCAFTVHKGFVDLQLHRLPSRPLIVVPGVTAVLGLAGVSCFSFYKQMRRNAIRRTHAIALKILHNFVHQSQLLDSKINKTLIMIQEIELVSRGYRLSTPLSPISRIEQSSKSRRCLHLRRTLATLLRTGFATYDLAISHLQPQIDRANLQKLYGMYNIHPIAASSVEETNTAASGREDEESDYTALEHLRRLAQLMHWKRRECLTQLMALEVMTEGHDSVRFDYERRWREVNAELRKLVESTREMVNQVAEALDVELYNPPPDKPDSATPKTSDKRLQAFLHRVTSLEQHTRGVQAKLYLTSEDARALSDGPISQEIKDKLTNQFASIAQDFTYMLAEWEDGRSALQHFFDPPPPANSDPTVPNELPSPPASPTRRLIVLDHDPSESFLLPAPARAQLFEAVAGQDDEQAEGASGKRLSRAERITRMKEKREDEVSTE</sequence>
<name>A0A433DIT3_9FUNG</name>
<dbReference type="GO" id="GO:0005886">
    <property type="term" value="C:plasma membrane"/>
    <property type="evidence" value="ECO:0007669"/>
    <property type="project" value="UniProtKB-SubCell"/>
</dbReference>
<dbReference type="Proteomes" id="UP000268093">
    <property type="component" value="Unassembled WGS sequence"/>
</dbReference>
<dbReference type="Pfam" id="PF12632">
    <property type="entry name" value="Vezatin"/>
    <property type="match status" value="1"/>
</dbReference>
<evidence type="ECO:0000313" key="17">
    <source>
        <dbReference type="Proteomes" id="UP000268093"/>
    </source>
</evidence>
<dbReference type="InterPro" id="IPR026858">
    <property type="entry name" value="Vezatin"/>
</dbReference>
<evidence type="ECO:0000313" key="16">
    <source>
        <dbReference type="EMBL" id="RUP50768.1"/>
    </source>
</evidence>
<feature type="region of interest" description="Disordered" evidence="13">
    <location>
        <begin position="580"/>
        <end position="618"/>
    </location>
</feature>
<feature type="non-terminal residue" evidence="16">
    <location>
        <position position="1"/>
    </location>
</feature>
<evidence type="ECO:0000256" key="14">
    <source>
        <dbReference type="SAM" id="Phobius"/>
    </source>
</evidence>
<organism evidence="16 17">
    <name type="scientific">Jimgerdemannia flammicorona</name>
    <dbReference type="NCBI Taxonomy" id="994334"/>
    <lineage>
        <taxon>Eukaryota</taxon>
        <taxon>Fungi</taxon>
        <taxon>Fungi incertae sedis</taxon>
        <taxon>Mucoromycota</taxon>
        <taxon>Mucoromycotina</taxon>
        <taxon>Endogonomycetes</taxon>
        <taxon>Endogonales</taxon>
        <taxon>Endogonaceae</taxon>
        <taxon>Jimgerdemannia</taxon>
    </lineage>
</organism>
<feature type="region of interest" description="Disordered" evidence="13">
    <location>
        <begin position="1"/>
        <end position="23"/>
    </location>
</feature>
<comment type="caution">
    <text evidence="16">The sequence shown here is derived from an EMBL/GenBank/DDBJ whole genome shotgun (WGS) entry which is preliminary data.</text>
</comment>
<evidence type="ECO:0000256" key="11">
    <source>
        <dbReference type="ARBA" id="ARBA00023136"/>
    </source>
</evidence>
<reference evidence="16 17" key="1">
    <citation type="journal article" date="2018" name="New Phytol.">
        <title>Phylogenomics of Endogonaceae and evolution of mycorrhizas within Mucoromycota.</title>
        <authorList>
            <person name="Chang Y."/>
            <person name="Desiro A."/>
            <person name="Na H."/>
            <person name="Sandor L."/>
            <person name="Lipzen A."/>
            <person name="Clum A."/>
            <person name="Barry K."/>
            <person name="Grigoriev I.V."/>
            <person name="Martin F.M."/>
            <person name="Stajich J.E."/>
            <person name="Smith M.E."/>
            <person name="Bonito G."/>
            <person name="Spatafora J.W."/>
        </authorList>
    </citation>
    <scope>NUCLEOTIDE SEQUENCE [LARGE SCALE GENOMIC DNA]</scope>
    <source>
        <strain evidence="16 17">GMNB39</strain>
    </source>
</reference>
<evidence type="ECO:0000259" key="15">
    <source>
        <dbReference type="Pfam" id="PF12632"/>
    </source>
</evidence>
<protein>
    <recommendedName>
        <fullName evidence="5">Vezatin</fullName>
    </recommendedName>
</protein>
<keyword evidence="9 14" id="KW-1133">Transmembrane helix</keyword>
<evidence type="ECO:0000256" key="3">
    <source>
        <dbReference type="ARBA" id="ARBA00004651"/>
    </source>
</evidence>
<keyword evidence="12" id="KW-0539">Nucleus</keyword>
<dbReference type="GO" id="GO:0017022">
    <property type="term" value="F:myosin binding"/>
    <property type="evidence" value="ECO:0007669"/>
    <property type="project" value="InterPro"/>
</dbReference>
<dbReference type="PANTHER" id="PTHR15989:SF5">
    <property type="entry name" value="VEZATIN"/>
    <property type="match status" value="1"/>
</dbReference>
<feature type="transmembrane region" description="Helical" evidence="14">
    <location>
        <begin position="168"/>
        <end position="191"/>
    </location>
</feature>
<proteinExistence type="inferred from homology"/>
<dbReference type="EMBL" id="RBNI01001188">
    <property type="protein sequence ID" value="RUP50768.1"/>
    <property type="molecule type" value="Genomic_DNA"/>
</dbReference>
<evidence type="ECO:0000256" key="2">
    <source>
        <dbReference type="ARBA" id="ARBA00004536"/>
    </source>
</evidence>
<feature type="compositionally biased region" description="Basic and acidic residues" evidence="13">
    <location>
        <begin position="599"/>
        <end position="618"/>
    </location>
</feature>
<evidence type="ECO:0000256" key="4">
    <source>
        <dbReference type="ARBA" id="ARBA00007245"/>
    </source>
</evidence>
<evidence type="ECO:0000256" key="7">
    <source>
        <dbReference type="ARBA" id="ARBA00022692"/>
    </source>
</evidence>
<keyword evidence="11 14" id="KW-0472">Membrane</keyword>
<dbReference type="GO" id="GO:0005634">
    <property type="term" value="C:nucleus"/>
    <property type="evidence" value="ECO:0007669"/>
    <property type="project" value="UniProtKB-SubCell"/>
</dbReference>
<evidence type="ECO:0000256" key="9">
    <source>
        <dbReference type="ARBA" id="ARBA00022989"/>
    </source>
</evidence>
<dbReference type="GO" id="GO:0098609">
    <property type="term" value="P:cell-cell adhesion"/>
    <property type="evidence" value="ECO:0007669"/>
    <property type="project" value="InterPro"/>
</dbReference>
<dbReference type="AlphaFoldDB" id="A0A433DIT3"/>
<evidence type="ECO:0000256" key="8">
    <source>
        <dbReference type="ARBA" id="ARBA00022949"/>
    </source>
</evidence>
<evidence type="ECO:0000256" key="6">
    <source>
        <dbReference type="ARBA" id="ARBA00022475"/>
    </source>
</evidence>
<keyword evidence="10" id="KW-0175">Coiled coil</keyword>
<keyword evidence="8" id="KW-0965">Cell junction</keyword>
<feature type="transmembrane region" description="Helical" evidence="14">
    <location>
        <begin position="203"/>
        <end position="224"/>
    </location>
</feature>
<keyword evidence="7 14" id="KW-0812">Transmembrane</keyword>
<evidence type="ECO:0000256" key="1">
    <source>
        <dbReference type="ARBA" id="ARBA00004123"/>
    </source>
</evidence>
<dbReference type="OrthoDB" id="21151at2759"/>